<dbReference type="Gene3D" id="3.30.1590.10">
    <property type="entry name" value="Maltooligosyl trehalose synthase, domain 2"/>
    <property type="match status" value="1"/>
</dbReference>
<dbReference type="InterPro" id="IPR013797">
    <property type="entry name" value="Maltooligo_trehalose_synth_4"/>
</dbReference>
<dbReference type="Gene3D" id="1.10.150.200">
    <property type="entry name" value="Maltooligosyl trehalose synthase, domain 3"/>
    <property type="match status" value="1"/>
</dbReference>
<name>A0A549SY26_9HYPH</name>
<dbReference type="GO" id="GO:0030980">
    <property type="term" value="P:alpha-glucan catabolic process"/>
    <property type="evidence" value="ECO:0007669"/>
    <property type="project" value="TreeGrafter"/>
</dbReference>
<dbReference type="InterPro" id="IPR006047">
    <property type="entry name" value="GH13_cat_dom"/>
</dbReference>
<sequence length="984" mass="108643">MPARTSRTSRPCRRPRASAAAIPTSSRRISKTSTSASMRTSRTGGRARWPMPIIRNAEQGVCEFRHPALLARNRRGSFTLGRLESQIRVGGASSLTIPTSTYRIQFRNGMTFDRAAALVPYLKRLGIGHLYASPIFTAAAGSTHGYDVADANEIDPTIGGREGFDRLSDALKQHGIGLILDIVPNHMAASLENRWWRSVVEWGEDSRFSHFFDADWTRRLTLPFLGEDFEAVAGKGDMALCLDPDAGCLAFCYFDSRYPLSPATYALALDGIDHPLAERIRQAAALATPEDEDDFHAEMKQLGATEDRAGLDAALAEMAGDPARLKVLHDAQPYRLMNWRDAPSDLSYRRFFEITGLAGLRVETEEVFSESHRLTIELVLSGQVDGLRIDHVDGLADPRGYLARLREAVGADCYLVVEKILARNERLPSDWPVAGTTGYEFIAALSEALVDREALPRLNALYGEVAGRTLDPQAELREAKARMVDVNFAGEFARLARLAGEIAAGHDDAGRIEETALKTALRDLLLAFPIYRTYGTDMGLEPADRHRLTEILESVRALPSPPQPQALGFLARILVGDVTGSEDARAAEFRTRFQQLTGPLMAKSLEDTLFFRLNPMIGLNEVGGEPMPEIGGLPEFHRLMARRFEEQPAGLSATSTHDTKRGEDARARLYALGEAPELWSGALSRWRHMNRAAVQALPAGPAPEPEVEWLIYQALAGVWPQDLTAEDVDGLQRLEERFVAYLEKALREAKLRTGWDQPDEAYEAAVTDYARQLLSPDSVDFRRDFIAFLSPVLLAGAINGITQTLIKLCAPGIADIYQGSEGLDLSLVDPDNRRPPDFGALIAGLDCTCDPADPQAWLDGRLKQRLIQHLLAHRGRRPDLFAKGEYVPLAASGERARQILAFGRRTADQSLLVIAPRLMLGVLEGRGDRLPPPDAWRDTAVHLTERFGGRRFRDLVSDDILDPGAELEVRSLFATRPFAILLST</sequence>
<comment type="caution">
    <text evidence="3">The sequence shown here is derived from an EMBL/GenBank/DDBJ whole genome shotgun (WGS) entry which is preliminary data.</text>
</comment>
<dbReference type="GO" id="GO:0047470">
    <property type="term" value="F:(1,4)-alpha-D-glucan 1-alpha-D-glucosylmutase activity"/>
    <property type="evidence" value="ECO:0007669"/>
    <property type="project" value="TreeGrafter"/>
</dbReference>
<evidence type="ECO:0000259" key="2">
    <source>
        <dbReference type="SMART" id="SM00642"/>
    </source>
</evidence>
<accession>A0A549SY26</accession>
<keyword evidence="4" id="KW-1185">Reference proteome</keyword>
<feature type="domain" description="Glycosyl hydrolase family 13 catalytic" evidence="2">
    <location>
        <begin position="100"/>
        <end position="590"/>
    </location>
</feature>
<dbReference type="EMBL" id="VJMG01000073">
    <property type="protein sequence ID" value="TRL34524.1"/>
    <property type="molecule type" value="Genomic_DNA"/>
</dbReference>
<feature type="compositionally biased region" description="Low complexity" evidence="1">
    <location>
        <begin position="17"/>
        <end position="46"/>
    </location>
</feature>
<dbReference type="CDD" id="cd11336">
    <property type="entry name" value="AmyAc_MTSase"/>
    <property type="match status" value="1"/>
</dbReference>
<reference evidence="3 4" key="1">
    <citation type="submission" date="2019-07" db="EMBL/GenBank/DDBJ databases">
        <title>Ln-dependent methylotrophs.</title>
        <authorList>
            <person name="Tani A."/>
        </authorList>
    </citation>
    <scope>NUCLEOTIDE SEQUENCE [LARGE SCALE GENOMIC DNA]</scope>
    <source>
        <strain evidence="3 4">SM12</strain>
    </source>
</reference>
<dbReference type="Pfam" id="PF00128">
    <property type="entry name" value="Alpha-amylase"/>
    <property type="match status" value="1"/>
</dbReference>
<dbReference type="SUPFAM" id="SSF51445">
    <property type="entry name" value="(Trans)glycosidases"/>
    <property type="match status" value="1"/>
</dbReference>
<evidence type="ECO:0000313" key="3">
    <source>
        <dbReference type="EMBL" id="TRL34524.1"/>
    </source>
</evidence>
<dbReference type="Gene3D" id="1.10.10.470">
    <property type="entry name" value="Maltooligosyl trehalose synthase, domain 4"/>
    <property type="match status" value="1"/>
</dbReference>
<organism evidence="3 4">
    <name type="scientific">Rhizobium straminoryzae</name>
    <dbReference type="NCBI Taxonomy" id="1387186"/>
    <lineage>
        <taxon>Bacteria</taxon>
        <taxon>Pseudomonadati</taxon>
        <taxon>Pseudomonadota</taxon>
        <taxon>Alphaproteobacteria</taxon>
        <taxon>Hyphomicrobiales</taxon>
        <taxon>Rhizobiaceae</taxon>
        <taxon>Rhizobium/Agrobacterium group</taxon>
        <taxon>Rhizobium</taxon>
    </lineage>
</organism>
<proteinExistence type="predicted"/>
<dbReference type="Proteomes" id="UP000316801">
    <property type="component" value="Unassembled WGS sequence"/>
</dbReference>
<evidence type="ECO:0000313" key="4">
    <source>
        <dbReference type="Proteomes" id="UP000316801"/>
    </source>
</evidence>
<dbReference type="InterPro" id="IPR017853">
    <property type="entry name" value="GH"/>
</dbReference>
<dbReference type="PANTHER" id="PTHR10357">
    <property type="entry name" value="ALPHA-AMYLASE FAMILY MEMBER"/>
    <property type="match status" value="1"/>
</dbReference>
<evidence type="ECO:0000256" key="1">
    <source>
        <dbReference type="SAM" id="MobiDB-lite"/>
    </source>
</evidence>
<gene>
    <name evidence="3" type="primary">treY</name>
    <name evidence="3" type="ORF">FNA46_21735</name>
</gene>
<dbReference type="SMART" id="SM00642">
    <property type="entry name" value="Aamy"/>
    <property type="match status" value="1"/>
</dbReference>
<dbReference type="AlphaFoldDB" id="A0A549SY26"/>
<protein>
    <submittedName>
        <fullName evidence="3">Malto-oligosyltrehalose synthase</fullName>
    </submittedName>
</protein>
<feature type="region of interest" description="Disordered" evidence="1">
    <location>
        <begin position="1"/>
        <end position="46"/>
    </location>
</feature>
<dbReference type="NCBIfam" id="TIGR02401">
    <property type="entry name" value="trehalose_TreY"/>
    <property type="match status" value="1"/>
</dbReference>
<dbReference type="GO" id="GO:0005992">
    <property type="term" value="P:trehalose biosynthetic process"/>
    <property type="evidence" value="ECO:0007669"/>
    <property type="project" value="TreeGrafter"/>
</dbReference>
<dbReference type="Gene3D" id="3.20.20.80">
    <property type="entry name" value="Glycosidases"/>
    <property type="match status" value="1"/>
</dbReference>
<dbReference type="InterPro" id="IPR012767">
    <property type="entry name" value="Trehalose_TreY"/>
</dbReference>
<dbReference type="PANTHER" id="PTHR10357:SF216">
    <property type="entry name" value="MALTOOLIGOSYL TREHALOSE SYNTHASE-RELATED"/>
    <property type="match status" value="1"/>
</dbReference>